<name>A0ABY7DRU8_MYAAR</name>
<feature type="region of interest" description="Disordered" evidence="2">
    <location>
        <begin position="270"/>
        <end position="366"/>
    </location>
</feature>
<organism evidence="3 4">
    <name type="scientific">Mya arenaria</name>
    <name type="common">Soft-shell clam</name>
    <dbReference type="NCBI Taxonomy" id="6604"/>
    <lineage>
        <taxon>Eukaryota</taxon>
        <taxon>Metazoa</taxon>
        <taxon>Spiralia</taxon>
        <taxon>Lophotrochozoa</taxon>
        <taxon>Mollusca</taxon>
        <taxon>Bivalvia</taxon>
        <taxon>Autobranchia</taxon>
        <taxon>Heteroconchia</taxon>
        <taxon>Euheterodonta</taxon>
        <taxon>Imparidentia</taxon>
        <taxon>Neoheterodontei</taxon>
        <taxon>Myida</taxon>
        <taxon>Myoidea</taxon>
        <taxon>Myidae</taxon>
        <taxon>Mya</taxon>
    </lineage>
</organism>
<evidence type="ECO:0000313" key="3">
    <source>
        <dbReference type="EMBL" id="WAR00423.1"/>
    </source>
</evidence>
<dbReference type="EMBL" id="CP111014">
    <property type="protein sequence ID" value="WAR00423.1"/>
    <property type="molecule type" value="Genomic_DNA"/>
</dbReference>
<feature type="coiled-coil region" evidence="1">
    <location>
        <begin position="13"/>
        <end position="61"/>
    </location>
</feature>
<feature type="compositionally biased region" description="Basic residues" evidence="2">
    <location>
        <begin position="277"/>
        <end position="290"/>
    </location>
</feature>
<evidence type="ECO:0000256" key="1">
    <source>
        <dbReference type="SAM" id="Coils"/>
    </source>
</evidence>
<proteinExistence type="predicted"/>
<sequence>MEKHNKILHITMALQSEKKLNLDKRKINELESEISSLRVALRQYEQENDELRTRLSRLESDRLLNNNPNIAYLSDPYRPTKIAEQFSEFYDTVYTGAYEKLLELNMTEVEATNLLFNILMIPSDKLEQFKDIRKKQFKQFLPDLQKTIFERVLEVWIPDACRRTAEVMLFVENATEICWLISIQDPPLCLVGEVNADDCFDKSMFREYTKRGPRLERRSTQIEKRFVSRISIVTSTGVDDLIHDTIDRSSQSETSEGIVTETGVNCAQVTTPVRPPRSNKAKQKETKKKPVGVERNGTYVTSSSIGEPLKLENDTSGSINEVQDLDREFSTNHENAFALPKKTVNKQARGKRHAKNPMRSETKPTQ</sequence>
<keyword evidence="4" id="KW-1185">Reference proteome</keyword>
<evidence type="ECO:0000313" key="4">
    <source>
        <dbReference type="Proteomes" id="UP001164746"/>
    </source>
</evidence>
<reference evidence="3" key="1">
    <citation type="submission" date="2022-11" db="EMBL/GenBank/DDBJ databases">
        <title>Centuries of genome instability and evolution in soft-shell clam transmissible cancer (bioRxiv).</title>
        <authorList>
            <person name="Hart S.F.M."/>
            <person name="Yonemitsu M.A."/>
            <person name="Giersch R.M."/>
            <person name="Beal B.F."/>
            <person name="Arriagada G."/>
            <person name="Davis B.W."/>
            <person name="Ostrander E.A."/>
            <person name="Goff S.P."/>
            <person name="Metzger M.J."/>
        </authorList>
    </citation>
    <scope>NUCLEOTIDE SEQUENCE</scope>
    <source>
        <strain evidence="3">MELC-2E11</strain>
        <tissue evidence="3">Siphon/mantle</tissue>
    </source>
</reference>
<keyword evidence="1" id="KW-0175">Coiled coil</keyword>
<evidence type="ECO:0000256" key="2">
    <source>
        <dbReference type="SAM" id="MobiDB-lite"/>
    </source>
</evidence>
<accession>A0ABY7DRU8</accession>
<dbReference type="Proteomes" id="UP001164746">
    <property type="component" value="Chromosome 3"/>
</dbReference>
<protein>
    <submittedName>
        <fullName evidence="3">Uncharacterized protein</fullName>
    </submittedName>
</protein>
<gene>
    <name evidence="3" type="ORF">MAR_024795</name>
</gene>